<dbReference type="AlphaFoldDB" id="A0A166QIB5"/>
<gene>
    <name evidence="1" type="ORF">FIBSPDRAFT_853909</name>
</gene>
<evidence type="ECO:0000313" key="2">
    <source>
        <dbReference type="Proteomes" id="UP000076532"/>
    </source>
</evidence>
<proteinExistence type="predicted"/>
<protein>
    <submittedName>
        <fullName evidence="1">Uncharacterized protein</fullName>
    </submittedName>
</protein>
<organism evidence="1 2">
    <name type="scientific">Athelia psychrophila</name>
    <dbReference type="NCBI Taxonomy" id="1759441"/>
    <lineage>
        <taxon>Eukaryota</taxon>
        <taxon>Fungi</taxon>
        <taxon>Dikarya</taxon>
        <taxon>Basidiomycota</taxon>
        <taxon>Agaricomycotina</taxon>
        <taxon>Agaricomycetes</taxon>
        <taxon>Agaricomycetidae</taxon>
        <taxon>Atheliales</taxon>
        <taxon>Atheliaceae</taxon>
        <taxon>Athelia</taxon>
    </lineage>
</organism>
<name>A0A166QIB5_9AGAM</name>
<sequence length="62" mass="7134">MSHTILEPVRFCLLPPSLCPGSVRFFSRWERELTMKDQAIREGKTQRYMDQVGGILVLIGLL</sequence>
<accession>A0A166QIB5</accession>
<dbReference type="Proteomes" id="UP000076532">
    <property type="component" value="Unassembled WGS sequence"/>
</dbReference>
<reference evidence="1 2" key="1">
    <citation type="journal article" date="2016" name="Mol. Biol. Evol.">
        <title>Comparative Genomics of Early-Diverging Mushroom-Forming Fungi Provides Insights into the Origins of Lignocellulose Decay Capabilities.</title>
        <authorList>
            <person name="Nagy L.G."/>
            <person name="Riley R."/>
            <person name="Tritt A."/>
            <person name="Adam C."/>
            <person name="Daum C."/>
            <person name="Floudas D."/>
            <person name="Sun H."/>
            <person name="Yadav J.S."/>
            <person name="Pangilinan J."/>
            <person name="Larsson K.H."/>
            <person name="Matsuura K."/>
            <person name="Barry K."/>
            <person name="Labutti K."/>
            <person name="Kuo R."/>
            <person name="Ohm R.A."/>
            <person name="Bhattacharya S.S."/>
            <person name="Shirouzu T."/>
            <person name="Yoshinaga Y."/>
            <person name="Martin F.M."/>
            <person name="Grigoriev I.V."/>
            <person name="Hibbett D.S."/>
        </authorList>
    </citation>
    <scope>NUCLEOTIDE SEQUENCE [LARGE SCALE GENOMIC DNA]</scope>
    <source>
        <strain evidence="1 2">CBS 109695</strain>
    </source>
</reference>
<dbReference type="EMBL" id="KV417510">
    <property type="protein sequence ID" value="KZP27181.1"/>
    <property type="molecule type" value="Genomic_DNA"/>
</dbReference>
<feature type="non-terminal residue" evidence="1">
    <location>
        <position position="62"/>
    </location>
</feature>
<keyword evidence="2" id="KW-1185">Reference proteome</keyword>
<evidence type="ECO:0000313" key="1">
    <source>
        <dbReference type="EMBL" id="KZP27181.1"/>
    </source>
</evidence>